<dbReference type="EMBL" id="JAWJWE010000003">
    <property type="protein sequence ID" value="KAK6638740.1"/>
    <property type="molecule type" value="Genomic_DNA"/>
</dbReference>
<reference evidence="1 2" key="1">
    <citation type="submission" date="2023-10" db="EMBL/GenBank/DDBJ databases">
        <title>Genomes of two closely related lineages of the louse Polyplax serrata with different host specificities.</title>
        <authorList>
            <person name="Martinu J."/>
            <person name="Tarabai H."/>
            <person name="Stefka J."/>
            <person name="Hypsa V."/>
        </authorList>
    </citation>
    <scope>NUCLEOTIDE SEQUENCE [LARGE SCALE GENOMIC DNA]</scope>
    <source>
        <strain evidence="1">HR10_N</strain>
    </source>
</reference>
<protein>
    <submittedName>
        <fullName evidence="1">Uncharacterized protein</fullName>
    </submittedName>
</protein>
<evidence type="ECO:0000313" key="1">
    <source>
        <dbReference type="EMBL" id="KAK6638740.1"/>
    </source>
</evidence>
<comment type="caution">
    <text evidence="1">The sequence shown here is derived from an EMBL/GenBank/DDBJ whole genome shotgun (WGS) entry which is preliminary data.</text>
</comment>
<accession>A0AAN8P4Y0</accession>
<organism evidence="1 2">
    <name type="scientific">Polyplax serrata</name>
    <name type="common">Common mouse louse</name>
    <dbReference type="NCBI Taxonomy" id="468196"/>
    <lineage>
        <taxon>Eukaryota</taxon>
        <taxon>Metazoa</taxon>
        <taxon>Ecdysozoa</taxon>
        <taxon>Arthropoda</taxon>
        <taxon>Hexapoda</taxon>
        <taxon>Insecta</taxon>
        <taxon>Pterygota</taxon>
        <taxon>Neoptera</taxon>
        <taxon>Paraneoptera</taxon>
        <taxon>Psocodea</taxon>
        <taxon>Troctomorpha</taxon>
        <taxon>Phthiraptera</taxon>
        <taxon>Anoplura</taxon>
        <taxon>Polyplacidae</taxon>
        <taxon>Polyplax</taxon>
    </lineage>
</organism>
<dbReference type="AlphaFoldDB" id="A0AAN8P4Y0"/>
<sequence length="311" mass="37468">MLRTYRGGRPPVTPPRWELILSKRTHRRHPEQLIHSTENLTIIIMITVNALILNQSIEANEVLTVEDLDFHSRRILTGRPDKNFLSENRKNKRFKHRLHRNSYVDPIIIKLNNVIDKYEVRRGDLEELYMGVVGCGLSRCEKFKNLIPENQRLRRLHCFKKQNGFKRMVTDLLHTFYNGIQRVDKSFQSVINFEKWPHLSNRSRQRILEEFKLDVKTLNVEIETALASKRLNKDKELKVPVLPRFQRPENQTHLMIYEWRIIQASKKFLRDWQRNLYKVSRCWKRRRQRKRERQLLTGSLDPSMEQNNLIK</sequence>
<proteinExistence type="predicted"/>
<dbReference type="Proteomes" id="UP001372834">
    <property type="component" value="Unassembled WGS sequence"/>
</dbReference>
<name>A0AAN8P4Y0_POLSC</name>
<evidence type="ECO:0000313" key="2">
    <source>
        <dbReference type="Proteomes" id="UP001372834"/>
    </source>
</evidence>
<gene>
    <name evidence="1" type="ORF">RUM43_007008</name>
</gene>